<reference evidence="4 5" key="1">
    <citation type="submission" date="2018-06" db="EMBL/GenBank/DDBJ databases">
        <authorList>
            <consortium name="Pathogen Informatics"/>
            <person name="Doyle S."/>
        </authorList>
    </citation>
    <scope>NUCLEOTIDE SEQUENCE [LARGE SCALE GENOMIC DNA]</scope>
    <source>
        <strain evidence="4 5">NCTC13350</strain>
    </source>
</reference>
<gene>
    <name evidence="4" type="primary">afr_2</name>
    <name evidence="4" type="ORF">NCTC13350_03422</name>
</gene>
<dbReference type="PANTHER" id="PTHR43818">
    <property type="entry name" value="BCDNA.GH03377"/>
    <property type="match status" value="1"/>
</dbReference>
<dbReference type="Proteomes" id="UP000255000">
    <property type="component" value="Unassembled WGS sequence"/>
</dbReference>
<proteinExistence type="predicted"/>
<dbReference type="InterPro" id="IPR055170">
    <property type="entry name" value="GFO_IDH_MocA-like_dom"/>
</dbReference>
<evidence type="ECO:0000313" key="4">
    <source>
        <dbReference type="EMBL" id="SUB02464.1"/>
    </source>
</evidence>
<sequence>MKTMKLGIIGCGNISDAYLTGGARSQIVSVKAVTDLNAEAARAKAEAYGVEAMTVDAMLADPDIEMIINLTVPQAHATVSGAILAARKHVYSEKPFAVTYAEAKEMVASADAKGLRIGSAPDTFLGAAHQRARELIDEGRIGKVVGGAVTFATPGMEMWHPNPFFFFQRGGGPVLDIGCYPITQLVNCLGPVESVVAHASRGRETRVITSEPHNGKELTVEVPTTVNGVLAFANGANVAFTASWDVWKHGRKPIEFYGTEGSILNPDPNFFGGEVLLSARNGEWEAQDISHLPFGAPNRPLRDGREVADYRMAGVFDMAAAIRTGRPHRANGALALHVLEIMESLERSSDEGRRITLETTCERPQAVPHGTGEAVFL</sequence>
<evidence type="ECO:0000259" key="3">
    <source>
        <dbReference type="Pfam" id="PF22725"/>
    </source>
</evidence>
<dbReference type="Pfam" id="PF22725">
    <property type="entry name" value="GFO_IDH_MocA_C3"/>
    <property type="match status" value="1"/>
</dbReference>
<organism evidence="4 5">
    <name type="scientific">Pannonibacter phragmitetus</name>
    <dbReference type="NCBI Taxonomy" id="121719"/>
    <lineage>
        <taxon>Bacteria</taxon>
        <taxon>Pseudomonadati</taxon>
        <taxon>Pseudomonadota</taxon>
        <taxon>Alphaproteobacteria</taxon>
        <taxon>Hyphomicrobiales</taxon>
        <taxon>Stappiaceae</taxon>
        <taxon>Pannonibacter</taxon>
    </lineage>
</organism>
<dbReference type="GO" id="GO:0000166">
    <property type="term" value="F:nucleotide binding"/>
    <property type="evidence" value="ECO:0007669"/>
    <property type="project" value="InterPro"/>
</dbReference>
<dbReference type="InterPro" id="IPR000683">
    <property type="entry name" value="Gfo/Idh/MocA-like_OxRdtase_N"/>
</dbReference>
<evidence type="ECO:0000259" key="2">
    <source>
        <dbReference type="Pfam" id="PF01408"/>
    </source>
</evidence>
<protein>
    <submittedName>
        <fullName evidence="4">1,5-anhydro-D-fructose reductase</fullName>
        <ecNumber evidence="4">1.1.1.292</ecNumber>
    </submittedName>
</protein>
<dbReference type="InterPro" id="IPR036291">
    <property type="entry name" value="NAD(P)-bd_dom_sf"/>
</dbReference>
<evidence type="ECO:0000313" key="5">
    <source>
        <dbReference type="Proteomes" id="UP000255000"/>
    </source>
</evidence>
<dbReference type="InterPro" id="IPR050463">
    <property type="entry name" value="Gfo/Idh/MocA_oxidrdct_glycsds"/>
</dbReference>
<dbReference type="Gene3D" id="3.30.360.10">
    <property type="entry name" value="Dihydrodipicolinate Reductase, domain 2"/>
    <property type="match status" value="1"/>
</dbReference>
<dbReference type="RefSeq" id="WP_019965031.1">
    <property type="nucleotide sequence ID" value="NZ_UGSK01000001.1"/>
</dbReference>
<accession>A0A378ZYZ9</accession>
<dbReference type="SUPFAM" id="SSF55347">
    <property type="entry name" value="Glyceraldehyde-3-phosphate dehydrogenase-like, C-terminal domain"/>
    <property type="match status" value="1"/>
</dbReference>
<dbReference type="EC" id="1.1.1.292" evidence="4"/>
<name>A0A378ZYZ9_9HYPH</name>
<dbReference type="EMBL" id="UGSK01000001">
    <property type="protein sequence ID" value="SUB02464.1"/>
    <property type="molecule type" value="Genomic_DNA"/>
</dbReference>
<feature type="domain" description="GFO/IDH/MocA-like oxidoreductase" evidence="3">
    <location>
        <begin position="129"/>
        <end position="263"/>
    </location>
</feature>
<dbReference type="AlphaFoldDB" id="A0A378ZYZ9"/>
<dbReference type="GO" id="GO:0033712">
    <property type="term" value="F:1,5-anhydro-D-fructose reductase (1,5-anhydro-D-mannitol-forming) activity"/>
    <property type="evidence" value="ECO:0007669"/>
    <property type="project" value="UniProtKB-EC"/>
</dbReference>
<dbReference type="Pfam" id="PF01408">
    <property type="entry name" value="GFO_IDH_MocA"/>
    <property type="match status" value="1"/>
</dbReference>
<dbReference type="SUPFAM" id="SSF51735">
    <property type="entry name" value="NAD(P)-binding Rossmann-fold domains"/>
    <property type="match status" value="1"/>
</dbReference>
<dbReference type="OrthoDB" id="9776544at2"/>
<feature type="domain" description="Gfo/Idh/MocA-like oxidoreductase N-terminal" evidence="2">
    <location>
        <begin position="5"/>
        <end position="117"/>
    </location>
</feature>
<keyword evidence="1 4" id="KW-0560">Oxidoreductase</keyword>
<evidence type="ECO:0000256" key="1">
    <source>
        <dbReference type="ARBA" id="ARBA00023002"/>
    </source>
</evidence>
<dbReference type="PANTHER" id="PTHR43818:SF11">
    <property type="entry name" value="BCDNA.GH03377"/>
    <property type="match status" value="1"/>
</dbReference>
<dbReference type="Gene3D" id="3.40.50.720">
    <property type="entry name" value="NAD(P)-binding Rossmann-like Domain"/>
    <property type="match status" value="1"/>
</dbReference>